<sequence>MSMIANAATVANRYFTHDSPYIFECDVGAVLAGALKFSEHVIDMTNVADDRFTGTPWVIMDFLLGGNLGNLWRRSRPEGLPIPNRVLYSMFLCRRQQGADVELVYASDDGPVETYASRGTSNSRRYVSVADAELIDAVCWCLTVDPANRPSLEELVAVLENLVYKPDEQHYIGRLNEQVEQDGYIRHLIWQSWLDAVAG</sequence>
<dbReference type="SUPFAM" id="SSF56112">
    <property type="entry name" value="Protein kinase-like (PK-like)"/>
    <property type="match status" value="1"/>
</dbReference>
<protein>
    <recommendedName>
        <fullName evidence="3">Protein kinase domain-containing protein</fullName>
    </recommendedName>
</protein>
<evidence type="ECO:0000313" key="1">
    <source>
        <dbReference type="EMBL" id="KAH6656296.1"/>
    </source>
</evidence>
<comment type="caution">
    <text evidence="1">The sequence shown here is derived from an EMBL/GenBank/DDBJ whole genome shotgun (WGS) entry which is preliminary data.</text>
</comment>
<organism evidence="1 2">
    <name type="scientific">Truncatella angustata</name>
    <dbReference type="NCBI Taxonomy" id="152316"/>
    <lineage>
        <taxon>Eukaryota</taxon>
        <taxon>Fungi</taxon>
        <taxon>Dikarya</taxon>
        <taxon>Ascomycota</taxon>
        <taxon>Pezizomycotina</taxon>
        <taxon>Sordariomycetes</taxon>
        <taxon>Xylariomycetidae</taxon>
        <taxon>Amphisphaeriales</taxon>
        <taxon>Sporocadaceae</taxon>
        <taxon>Truncatella</taxon>
    </lineage>
</organism>
<name>A0A9P8UQF3_9PEZI</name>
<dbReference type="RefSeq" id="XP_045960530.1">
    <property type="nucleotide sequence ID" value="XM_046106594.1"/>
</dbReference>
<keyword evidence="2" id="KW-1185">Reference proteome</keyword>
<accession>A0A9P8UQF3</accession>
<evidence type="ECO:0008006" key="3">
    <source>
        <dbReference type="Google" id="ProtNLM"/>
    </source>
</evidence>
<dbReference type="EMBL" id="JAGPXC010000002">
    <property type="protein sequence ID" value="KAH6656296.1"/>
    <property type="molecule type" value="Genomic_DNA"/>
</dbReference>
<gene>
    <name evidence="1" type="ORF">BKA67DRAFT_654641</name>
</gene>
<dbReference type="GeneID" id="70135485"/>
<dbReference type="InterPro" id="IPR011009">
    <property type="entry name" value="Kinase-like_dom_sf"/>
</dbReference>
<dbReference type="Proteomes" id="UP000758603">
    <property type="component" value="Unassembled WGS sequence"/>
</dbReference>
<evidence type="ECO:0000313" key="2">
    <source>
        <dbReference type="Proteomes" id="UP000758603"/>
    </source>
</evidence>
<proteinExistence type="predicted"/>
<reference evidence="1" key="1">
    <citation type="journal article" date="2021" name="Nat. Commun.">
        <title>Genetic determinants of endophytism in the Arabidopsis root mycobiome.</title>
        <authorList>
            <person name="Mesny F."/>
            <person name="Miyauchi S."/>
            <person name="Thiergart T."/>
            <person name="Pickel B."/>
            <person name="Atanasova L."/>
            <person name="Karlsson M."/>
            <person name="Huettel B."/>
            <person name="Barry K.W."/>
            <person name="Haridas S."/>
            <person name="Chen C."/>
            <person name="Bauer D."/>
            <person name="Andreopoulos W."/>
            <person name="Pangilinan J."/>
            <person name="LaButti K."/>
            <person name="Riley R."/>
            <person name="Lipzen A."/>
            <person name="Clum A."/>
            <person name="Drula E."/>
            <person name="Henrissat B."/>
            <person name="Kohler A."/>
            <person name="Grigoriev I.V."/>
            <person name="Martin F.M."/>
            <person name="Hacquard S."/>
        </authorList>
    </citation>
    <scope>NUCLEOTIDE SEQUENCE</scope>
    <source>
        <strain evidence="1">MPI-SDFR-AT-0073</strain>
    </source>
</reference>
<dbReference type="AlphaFoldDB" id="A0A9P8UQF3"/>